<dbReference type="Gene3D" id="3.40.50.300">
    <property type="entry name" value="P-loop containing nucleotide triphosphate hydrolases"/>
    <property type="match status" value="1"/>
</dbReference>
<protein>
    <recommendedName>
        <fullName evidence="2">AAA+ ATPase domain-containing protein</fullName>
    </recommendedName>
</protein>
<dbReference type="Pfam" id="PF13481">
    <property type="entry name" value="AAA_25"/>
    <property type="match status" value="1"/>
</dbReference>
<dbReference type="RefSeq" id="WP_222869701.1">
    <property type="nucleotide sequence ID" value="NZ_CP143423.1"/>
</dbReference>
<dbReference type="Proteomes" id="UP001318682">
    <property type="component" value="Chromosome"/>
</dbReference>
<reference evidence="3 4" key="1">
    <citation type="submission" date="2015-07" db="EMBL/GenBank/DDBJ databases">
        <authorList>
            <person name="Voget S."/>
            <person name="Dogs M."/>
            <person name="Brinkhoff T.H."/>
            <person name="Daniel R."/>
        </authorList>
    </citation>
    <scope>NUCLEOTIDE SEQUENCE [LARGE SCALE GENOMIC DNA]</scope>
    <source>
        <strain evidence="3 4">B14</strain>
    </source>
</reference>
<feature type="domain" description="AAA+ ATPase" evidence="2">
    <location>
        <begin position="28"/>
        <end position="204"/>
    </location>
</feature>
<gene>
    <name evidence="3" type="ORF">ROLI_030220</name>
</gene>
<dbReference type="EMBL" id="CP143423">
    <property type="protein sequence ID" value="WVX49927.1"/>
    <property type="molecule type" value="Genomic_DNA"/>
</dbReference>
<sequence length="326" mass="36194">MVDKPTFVTLSSVKARKVQWLWEPYIPLGMITILEGDPGLGKSFLSMFLASEISRGGNLPDGGDLDQGNVLYISAEDDPSYTTRPRIDAMGGDPEKIRVLNGRLAFDDEGLKMLRAELDAYEPDLIIIDPWVSFIPPDTRVKDSSSIRALIDKIESVAKDYGCAVVLIRHLTKMKQDNALYQGGGTVDMIAAARSAIRIGQHPDNVDHRVMAHLKHNVGPKGPSWVYMMQIPTEDGGVPRLEFIGEEEISVNDLNAAVGNTNTRPKDAAEEFLKRELRDGPRKSKEMLALAEERGISERTLVRAKTRMGVQSEQKHGSWRWSLKSA</sequence>
<dbReference type="SUPFAM" id="SSF52540">
    <property type="entry name" value="P-loop containing nucleoside triphosphate hydrolases"/>
    <property type="match status" value="1"/>
</dbReference>
<accession>A0ABZ2BV51</accession>
<dbReference type="InterPro" id="IPR003593">
    <property type="entry name" value="AAA+_ATPase"/>
</dbReference>
<organism evidence="3 4">
    <name type="scientific">Roseobacter fucihabitans</name>
    <dbReference type="NCBI Taxonomy" id="1537242"/>
    <lineage>
        <taxon>Bacteria</taxon>
        <taxon>Pseudomonadati</taxon>
        <taxon>Pseudomonadota</taxon>
        <taxon>Alphaproteobacteria</taxon>
        <taxon>Rhodobacterales</taxon>
        <taxon>Roseobacteraceae</taxon>
        <taxon>Roseobacter</taxon>
    </lineage>
</organism>
<evidence type="ECO:0000256" key="1">
    <source>
        <dbReference type="SAM" id="MobiDB-lite"/>
    </source>
</evidence>
<keyword evidence="4" id="KW-1185">Reference proteome</keyword>
<reference evidence="4" key="2">
    <citation type="submission" date="2024-01" db="EMBL/GenBank/DDBJ databases">
        <title>Roseobacter fucihabitans sp. nov., isolated from the brown alga Fucus spiralis.</title>
        <authorList>
            <person name="Hahnke S."/>
            <person name="Berger M."/>
            <person name="Schlingloff A."/>
            <person name="Athale I."/>
            <person name="Neumann-Schaal M."/>
            <person name="Adenaya A."/>
            <person name="Poehlein A."/>
            <person name="Daniel R."/>
            <person name="Pertersen J."/>
            <person name="Brinkhoff T."/>
        </authorList>
    </citation>
    <scope>NUCLEOTIDE SEQUENCE [LARGE SCALE GENOMIC DNA]</scope>
    <source>
        <strain evidence="4">B14</strain>
    </source>
</reference>
<feature type="region of interest" description="Disordered" evidence="1">
    <location>
        <begin position="307"/>
        <end position="326"/>
    </location>
</feature>
<name>A0ABZ2BV51_9RHOB</name>
<dbReference type="SMART" id="SM00382">
    <property type="entry name" value="AAA"/>
    <property type="match status" value="1"/>
</dbReference>
<evidence type="ECO:0000313" key="3">
    <source>
        <dbReference type="EMBL" id="WVX49927.1"/>
    </source>
</evidence>
<evidence type="ECO:0000313" key="4">
    <source>
        <dbReference type="Proteomes" id="UP001318682"/>
    </source>
</evidence>
<dbReference type="InterPro" id="IPR027417">
    <property type="entry name" value="P-loop_NTPase"/>
</dbReference>
<evidence type="ECO:0000259" key="2">
    <source>
        <dbReference type="SMART" id="SM00382"/>
    </source>
</evidence>
<proteinExistence type="predicted"/>